<dbReference type="PRINTS" id="PR00296">
    <property type="entry name" value="CYCLINKINASE"/>
</dbReference>
<organism evidence="8 9">
    <name type="scientific">Toxocara canis</name>
    <name type="common">Canine roundworm</name>
    <dbReference type="NCBI Taxonomy" id="6265"/>
    <lineage>
        <taxon>Eukaryota</taxon>
        <taxon>Metazoa</taxon>
        <taxon>Ecdysozoa</taxon>
        <taxon>Nematoda</taxon>
        <taxon>Chromadorea</taxon>
        <taxon>Rhabditida</taxon>
        <taxon>Spirurina</taxon>
        <taxon>Ascaridomorpha</taxon>
        <taxon>Ascaridoidea</taxon>
        <taxon>Toxocaridae</taxon>
        <taxon>Toxocara</taxon>
    </lineage>
</organism>
<evidence type="ECO:0000313" key="7">
    <source>
        <dbReference type="EMBL" id="VDM46459.1"/>
    </source>
</evidence>
<name>A0A183V318_TOXCA</name>
<evidence type="ECO:0000256" key="4">
    <source>
        <dbReference type="ARBA" id="ARBA00066120"/>
    </source>
</evidence>
<evidence type="ECO:0000256" key="6">
    <source>
        <dbReference type="RuleBase" id="RU311113"/>
    </source>
</evidence>
<dbReference type="EMBL" id="UYWY01022658">
    <property type="protein sequence ID" value="VDM46459.1"/>
    <property type="molecule type" value="Genomic_DNA"/>
</dbReference>
<dbReference type="SUPFAM" id="SSF55637">
    <property type="entry name" value="Cell cycle regulatory proteins"/>
    <property type="match status" value="1"/>
</dbReference>
<protein>
    <recommendedName>
        <fullName evidence="5 6">Cyclin-dependent kinases regulatory subunit</fullName>
    </recommendedName>
</protein>
<sequence length="72" mass="8697">MTTGPNGFIYSEKYQDDEYEYRHVLLTKEVAKLVPKDRLLTEFEWRMLGVQQSRGWVHYMIHAPERHVILFV</sequence>
<reference evidence="9" key="1">
    <citation type="submission" date="2016-06" db="UniProtKB">
        <authorList>
            <consortium name="WormBaseParasite"/>
        </authorList>
    </citation>
    <scope>IDENTIFICATION</scope>
</reference>
<gene>
    <name evidence="7" type="ORF">TCNE_LOCUS15138</name>
</gene>
<evidence type="ECO:0000256" key="2">
    <source>
        <dbReference type="ARBA" id="ARBA00022618"/>
    </source>
</evidence>
<dbReference type="AlphaFoldDB" id="A0A183V318"/>
<keyword evidence="3 6" id="KW-0131">Cell cycle</keyword>
<dbReference type="Gene3D" id="3.30.170.10">
    <property type="entry name" value="Cyclin-dependent kinase, regulatory subunit"/>
    <property type="match status" value="1"/>
</dbReference>
<dbReference type="PANTHER" id="PTHR23415">
    <property type="entry name" value="CYCLIN-DEPENDENT KINASES REGULATORY SUBUNIT/60S RIBOSOME SUBUNIT BIOGENESIS PROTEIN NIP7"/>
    <property type="match status" value="1"/>
</dbReference>
<dbReference type="InterPro" id="IPR000789">
    <property type="entry name" value="Cyclin-dep_kinase_reg-sub"/>
</dbReference>
<comment type="similarity">
    <text evidence="1 6">Belongs to the CKS family.</text>
</comment>
<evidence type="ECO:0000313" key="9">
    <source>
        <dbReference type="WBParaSite" id="TCNE_0001513801-mRNA-1"/>
    </source>
</evidence>
<dbReference type="Proteomes" id="UP000050794">
    <property type="component" value="Unassembled WGS sequence"/>
</dbReference>
<dbReference type="PROSITE" id="PS00944">
    <property type="entry name" value="CKS_1"/>
    <property type="match status" value="1"/>
</dbReference>
<dbReference type="SMART" id="SM01084">
    <property type="entry name" value="CKS"/>
    <property type="match status" value="1"/>
</dbReference>
<dbReference type="InterPro" id="IPR036858">
    <property type="entry name" value="Cyclin-dep_kinase_reg-sub_sf"/>
</dbReference>
<proteinExistence type="inferred from homology"/>
<evidence type="ECO:0000256" key="1">
    <source>
        <dbReference type="ARBA" id="ARBA00007782"/>
    </source>
</evidence>
<dbReference type="Pfam" id="PF01111">
    <property type="entry name" value="CKS"/>
    <property type="match status" value="1"/>
</dbReference>
<dbReference type="WBParaSite" id="TCNE_0001513801-mRNA-1">
    <property type="protein sequence ID" value="TCNE_0001513801-mRNA-1"/>
    <property type="gene ID" value="TCNE_0001513801"/>
</dbReference>
<reference evidence="7 8" key="2">
    <citation type="submission" date="2018-11" db="EMBL/GenBank/DDBJ databases">
        <authorList>
            <consortium name="Pathogen Informatics"/>
        </authorList>
    </citation>
    <scope>NUCLEOTIDE SEQUENCE [LARGE SCALE GENOMIC DNA]</scope>
</reference>
<accession>A0A183V318</accession>
<comment type="subunit">
    <text evidence="4">Forms a homohexamer that can probably bind six kinase subunits. Interacts with cdk-1.</text>
</comment>
<dbReference type="GO" id="GO:0051301">
    <property type="term" value="P:cell division"/>
    <property type="evidence" value="ECO:0007669"/>
    <property type="project" value="UniProtKB-UniRule"/>
</dbReference>
<dbReference type="FunFam" id="3.30.170.10:FF:000001">
    <property type="entry name" value="Cyclin-dependent kinases regulatory subunit"/>
    <property type="match status" value="1"/>
</dbReference>
<evidence type="ECO:0000313" key="8">
    <source>
        <dbReference type="Proteomes" id="UP000050794"/>
    </source>
</evidence>
<keyword evidence="2 6" id="KW-0132">Cell division</keyword>
<comment type="function">
    <text evidence="6">Binds to the catalytic subunit of the cyclin dependent kinases and is essential for their biological function.</text>
</comment>
<evidence type="ECO:0000256" key="3">
    <source>
        <dbReference type="ARBA" id="ARBA00023306"/>
    </source>
</evidence>
<keyword evidence="8" id="KW-1185">Reference proteome</keyword>
<evidence type="ECO:0000256" key="5">
    <source>
        <dbReference type="ARBA" id="ARBA00068939"/>
    </source>
</evidence>
<dbReference type="GO" id="GO:0016538">
    <property type="term" value="F:cyclin-dependent protein serine/threonine kinase regulator activity"/>
    <property type="evidence" value="ECO:0007669"/>
    <property type="project" value="InterPro"/>
</dbReference>